<dbReference type="AlphaFoldDB" id="A0A166XL74"/>
<evidence type="ECO:0000256" key="4">
    <source>
        <dbReference type="ARBA" id="ARBA00022989"/>
    </source>
</evidence>
<comment type="caution">
    <text evidence="7">The sequence shown here is derived from an EMBL/GenBank/DDBJ whole genome shotgun (WGS) entry which is preliminary data.</text>
</comment>
<keyword evidence="2" id="KW-1003">Cell membrane</keyword>
<evidence type="ECO:0000256" key="6">
    <source>
        <dbReference type="SAM" id="Phobius"/>
    </source>
</evidence>
<proteinExistence type="predicted"/>
<dbReference type="InterPro" id="IPR050833">
    <property type="entry name" value="Poly_Biosynth_Transport"/>
</dbReference>
<feature type="transmembrane region" description="Helical" evidence="6">
    <location>
        <begin position="126"/>
        <end position="145"/>
    </location>
</feature>
<evidence type="ECO:0000256" key="2">
    <source>
        <dbReference type="ARBA" id="ARBA00022475"/>
    </source>
</evidence>
<evidence type="ECO:0000313" key="8">
    <source>
        <dbReference type="Proteomes" id="UP000076643"/>
    </source>
</evidence>
<keyword evidence="3 6" id="KW-0812">Transmembrane</keyword>
<feature type="transmembrane region" description="Helical" evidence="6">
    <location>
        <begin position="364"/>
        <end position="382"/>
    </location>
</feature>
<feature type="transmembrane region" description="Helical" evidence="6">
    <location>
        <begin position="221"/>
        <end position="247"/>
    </location>
</feature>
<feature type="transmembrane region" description="Helical" evidence="6">
    <location>
        <begin position="182"/>
        <end position="200"/>
    </location>
</feature>
<feature type="transmembrane region" description="Helical" evidence="6">
    <location>
        <begin position="157"/>
        <end position="176"/>
    </location>
</feature>
<dbReference type="PANTHER" id="PTHR30250">
    <property type="entry name" value="PST FAMILY PREDICTED COLANIC ACID TRANSPORTER"/>
    <property type="match status" value="1"/>
</dbReference>
<name>A0A166XL74_9GAMM</name>
<feature type="transmembrane region" description="Helical" evidence="6">
    <location>
        <begin position="331"/>
        <end position="357"/>
    </location>
</feature>
<dbReference type="PATRIC" id="fig|1365250.3.peg.1639"/>
<protein>
    <recommendedName>
        <fullName evidence="9">Polysaccharide biosynthesis protein C-terminal domain-containing protein</fullName>
    </recommendedName>
</protein>
<dbReference type="GO" id="GO:0005886">
    <property type="term" value="C:plasma membrane"/>
    <property type="evidence" value="ECO:0007669"/>
    <property type="project" value="UniProtKB-SubCell"/>
</dbReference>
<accession>A0A166XL74</accession>
<evidence type="ECO:0000256" key="1">
    <source>
        <dbReference type="ARBA" id="ARBA00004651"/>
    </source>
</evidence>
<sequence>MLKFKALFSKALEKGFFHLLFSNFLVQFLGFGLVLFLAAHLTPAEVGNLKLLHSFGAFFIMLACFGFNSSILKFCSEDVSQGEKQAYLVHGLKAVTLISIISFLLFTLICAFYLIPSREEIGYWPYVYGVSILFAAPALLFLCYLQSQKKVKLAATLQGAVRLAFVAVIFVSAIFYGFEGVVIATVACYFIGLIVYFPLLKNEVSNTTQTTRKSEINRYSAFIIVGALITVVSQNIDIYLLGFLGVASDEIGVYSVATLFFLSGTVITGTIQTVITPYFSEKQDNGAWIREKASEYQNKLIFITIPFSFVLAFASYLMVEYYFGEEYRNAVVYSWFLIGKYFIWSCFCVYGAVLFSIGVVKEGIYIALATLIFNVFISVLLFSQYETLGVAISQFITSLMSLLLIRYVFHIKTKGQSVNEIHLQ</sequence>
<evidence type="ECO:0008006" key="9">
    <source>
        <dbReference type="Google" id="ProtNLM"/>
    </source>
</evidence>
<keyword evidence="4 6" id="KW-1133">Transmembrane helix</keyword>
<feature type="transmembrane region" description="Helical" evidence="6">
    <location>
        <begin position="253"/>
        <end position="279"/>
    </location>
</feature>
<feature type="transmembrane region" description="Helical" evidence="6">
    <location>
        <begin position="92"/>
        <end position="114"/>
    </location>
</feature>
<keyword evidence="5 6" id="KW-0472">Membrane</keyword>
<comment type="subcellular location">
    <subcellularLocation>
        <location evidence="1">Cell membrane</location>
        <topology evidence="1">Multi-pass membrane protein</topology>
    </subcellularLocation>
</comment>
<feature type="transmembrane region" description="Helical" evidence="6">
    <location>
        <begin position="20"/>
        <end position="39"/>
    </location>
</feature>
<dbReference type="GeneID" id="57363574"/>
<dbReference type="PANTHER" id="PTHR30250:SF11">
    <property type="entry name" value="O-ANTIGEN TRANSPORTER-RELATED"/>
    <property type="match status" value="1"/>
</dbReference>
<reference evidence="7 8" key="1">
    <citation type="submission" date="2013-07" db="EMBL/GenBank/DDBJ databases">
        <title>Comparative Genomic and Metabolomic Analysis of Twelve Strains of Pseudoalteromonas luteoviolacea.</title>
        <authorList>
            <person name="Vynne N.G."/>
            <person name="Mansson M."/>
            <person name="Gram L."/>
        </authorList>
    </citation>
    <scope>NUCLEOTIDE SEQUENCE [LARGE SCALE GENOMIC DNA]</scope>
    <source>
        <strain evidence="7 8">DSM 6061</strain>
    </source>
</reference>
<dbReference type="Proteomes" id="UP000076643">
    <property type="component" value="Unassembled WGS sequence"/>
</dbReference>
<dbReference type="RefSeq" id="WP_063355486.1">
    <property type="nucleotide sequence ID" value="NZ_AQHB01000030.1"/>
</dbReference>
<feature type="transmembrane region" description="Helical" evidence="6">
    <location>
        <begin position="300"/>
        <end position="319"/>
    </location>
</feature>
<dbReference type="EMBL" id="AUYB01000095">
    <property type="protein sequence ID" value="KZN40504.1"/>
    <property type="molecule type" value="Genomic_DNA"/>
</dbReference>
<evidence type="ECO:0000313" key="7">
    <source>
        <dbReference type="EMBL" id="KZN40504.1"/>
    </source>
</evidence>
<evidence type="ECO:0000256" key="5">
    <source>
        <dbReference type="ARBA" id="ARBA00023136"/>
    </source>
</evidence>
<gene>
    <name evidence="7" type="ORF">N475_12045</name>
</gene>
<organism evidence="7 8">
    <name type="scientific">Pseudoalteromonas luteoviolacea DSM 6061</name>
    <dbReference type="NCBI Taxonomy" id="1365250"/>
    <lineage>
        <taxon>Bacteria</taxon>
        <taxon>Pseudomonadati</taxon>
        <taxon>Pseudomonadota</taxon>
        <taxon>Gammaproteobacteria</taxon>
        <taxon>Alteromonadales</taxon>
        <taxon>Pseudoalteromonadaceae</taxon>
        <taxon>Pseudoalteromonas</taxon>
    </lineage>
</organism>
<dbReference type="Pfam" id="PF13440">
    <property type="entry name" value="Polysacc_synt_3"/>
    <property type="match status" value="1"/>
</dbReference>
<keyword evidence="8" id="KW-1185">Reference proteome</keyword>
<evidence type="ECO:0000256" key="3">
    <source>
        <dbReference type="ARBA" id="ARBA00022692"/>
    </source>
</evidence>
<feature type="transmembrane region" description="Helical" evidence="6">
    <location>
        <begin position="388"/>
        <end position="409"/>
    </location>
</feature>
<feature type="transmembrane region" description="Helical" evidence="6">
    <location>
        <begin position="51"/>
        <end position="71"/>
    </location>
</feature>